<evidence type="ECO:0000313" key="30">
    <source>
        <dbReference type="Proteomes" id="UP000007879"/>
    </source>
</evidence>
<feature type="binding site" evidence="27">
    <location>
        <position position="166"/>
    </location>
    <ligand>
        <name>substrate</name>
    </ligand>
</feature>
<name>A0A1X7VW58_AMPQE</name>
<feature type="binding site" evidence="27">
    <location>
        <position position="163"/>
    </location>
    <ligand>
        <name>2-oxoglutarate</name>
        <dbReference type="ChEBI" id="CHEBI:16810"/>
    </ligand>
</feature>
<comment type="catalytic activity">
    <reaction evidence="19">
        <text>a 1,N(6)-etheno-2'-deoxyadenosine in double-stranded DNA + 2-oxoglutarate + O2 + H2O = a 2'-deoxyadenosine in double-stranded DNA + glyoxal + succinate + CO2</text>
        <dbReference type="Rhea" id="RHEA:70463"/>
        <dbReference type="Rhea" id="RHEA-COMP:17897"/>
        <dbReference type="Rhea" id="RHEA-COMP:17903"/>
        <dbReference type="ChEBI" id="CHEBI:15377"/>
        <dbReference type="ChEBI" id="CHEBI:15379"/>
        <dbReference type="ChEBI" id="CHEBI:16526"/>
        <dbReference type="ChEBI" id="CHEBI:16810"/>
        <dbReference type="ChEBI" id="CHEBI:30031"/>
        <dbReference type="ChEBI" id="CHEBI:34779"/>
        <dbReference type="ChEBI" id="CHEBI:90615"/>
        <dbReference type="ChEBI" id="CHEBI:189583"/>
    </reaction>
    <physiologicalReaction direction="left-to-right" evidence="19">
        <dbReference type="Rhea" id="RHEA:70464"/>
    </physiologicalReaction>
</comment>
<evidence type="ECO:0000256" key="14">
    <source>
        <dbReference type="ARBA" id="ARBA00051189"/>
    </source>
</evidence>
<keyword evidence="4" id="KW-0479">Metal-binding</keyword>
<dbReference type="InterPro" id="IPR032852">
    <property type="entry name" value="ALKBH2"/>
</dbReference>
<dbReference type="GO" id="GO:0006307">
    <property type="term" value="P:DNA alkylation repair"/>
    <property type="evidence" value="ECO:0007669"/>
    <property type="project" value="UniProtKB-ARBA"/>
</dbReference>
<evidence type="ECO:0000259" key="28">
    <source>
        <dbReference type="PROSITE" id="PS51471"/>
    </source>
</evidence>
<gene>
    <name evidence="29" type="primary">100634001</name>
</gene>
<keyword evidence="7" id="KW-0223">Dioxygenase</keyword>
<dbReference type="GO" id="GO:0008198">
    <property type="term" value="F:ferrous iron binding"/>
    <property type="evidence" value="ECO:0007669"/>
    <property type="project" value="TreeGrafter"/>
</dbReference>
<comment type="catalytic activity">
    <reaction evidence="21">
        <text>a methylated nucleobase within DNA + 2-oxoglutarate + O2 = a nucleobase within DNA + formaldehyde + succinate + CO2</text>
        <dbReference type="Rhea" id="RHEA:30299"/>
        <dbReference type="Rhea" id="RHEA-COMP:12192"/>
        <dbReference type="Rhea" id="RHEA-COMP:12193"/>
        <dbReference type="ChEBI" id="CHEBI:15379"/>
        <dbReference type="ChEBI" id="CHEBI:16526"/>
        <dbReference type="ChEBI" id="CHEBI:16810"/>
        <dbReference type="ChEBI" id="CHEBI:16842"/>
        <dbReference type="ChEBI" id="CHEBI:30031"/>
        <dbReference type="ChEBI" id="CHEBI:32875"/>
        <dbReference type="ChEBI" id="CHEBI:64428"/>
        <dbReference type="EC" id="1.14.11.33"/>
    </reaction>
    <physiologicalReaction direction="left-to-right" evidence="21">
        <dbReference type="Rhea" id="RHEA:30300"/>
    </physiologicalReaction>
</comment>
<evidence type="ECO:0000256" key="9">
    <source>
        <dbReference type="ARBA" id="ARBA00023004"/>
    </source>
</evidence>
<comment type="catalytic activity">
    <reaction evidence="18">
        <text>a 3,N(4)-etheno-2'-deoxycytidine in single-stranded DNA + 2-oxoglutarate + O2 + H2O = a 2'-deoxycytidine in single-stranded DNA + glyoxal + succinate + CO2</text>
        <dbReference type="Rhea" id="RHEA:70471"/>
        <dbReference type="Rhea" id="RHEA-COMP:12846"/>
        <dbReference type="Rhea" id="RHEA-COMP:17906"/>
        <dbReference type="ChEBI" id="CHEBI:15377"/>
        <dbReference type="ChEBI" id="CHEBI:15379"/>
        <dbReference type="ChEBI" id="CHEBI:16526"/>
        <dbReference type="ChEBI" id="CHEBI:16810"/>
        <dbReference type="ChEBI" id="CHEBI:30031"/>
        <dbReference type="ChEBI" id="CHEBI:34779"/>
        <dbReference type="ChEBI" id="CHEBI:85452"/>
        <dbReference type="ChEBI" id="CHEBI:189585"/>
    </reaction>
    <physiologicalReaction direction="left-to-right" evidence="18">
        <dbReference type="Rhea" id="RHEA:70472"/>
    </physiologicalReaction>
</comment>
<evidence type="ECO:0000256" key="7">
    <source>
        <dbReference type="ARBA" id="ARBA00022964"/>
    </source>
</evidence>
<dbReference type="STRING" id="400682.A0A1X7VW58"/>
<comment type="cofactor">
    <cofactor evidence="1">
        <name>Fe(2+)</name>
        <dbReference type="ChEBI" id="CHEBI:29033"/>
    </cofactor>
</comment>
<dbReference type="EnsemblMetazoa" id="Aqu2.1.44105_001">
    <property type="protein sequence ID" value="Aqu2.1.44105_001"/>
    <property type="gene ID" value="Aqu2.1.44105"/>
</dbReference>
<dbReference type="InterPro" id="IPR027450">
    <property type="entry name" value="AlkB-like"/>
</dbReference>
<evidence type="ECO:0000256" key="1">
    <source>
        <dbReference type="ARBA" id="ARBA00001954"/>
    </source>
</evidence>
<feature type="binding site" evidence="27">
    <location>
        <begin position="114"/>
        <end position="116"/>
    </location>
    <ligand>
        <name>substrate</name>
    </ligand>
</feature>
<evidence type="ECO:0000256" key="19">
    <source>
        <dbReference type="ARBA" id="ARBA00052627"/>
    </source>
</evidence>
<comment type="catalytic activity">
    <reaction evidence="12">
        <text>an N(1)-methyl-2'-deoxyadenosine in single-stranded DNA + 2-oxoglutarate + O2 = a 2'-deoxyadenosine in single-stranded DNA + formaldehyde + succinate + CO2 + H(+)</text>
        <dbReference type="Rhea" id="RHEA:70447"/>
        <dbReference type="Rhea" id="RHEA-COMP:17895"/>
        <dbReference type="Rhea" id="RHEA-COMP:17896"/>
        <dbReference type="ChEBI" id="CHEBI:15378"/>
        <dbReference type="ChEBI" id="CHEBI:15379"/>
        <dbReference type="ChEBI" id="CHEBI:16526"/>
        <dbReference type="ChEBI" id="CHEBI:16810"/>
        <dbReference type="ChEBI" id="CHEBI:16842"/>
        <dbReference type="ChEBI" id="CHEBI:30031"/>
        <dbReference type="ChEBI" id="CHEBI:90615"/>
        <dbReference type="ChEBI" id="CHEBI:139096"/>
    </reaction>
    <physiologicalReaction direction="left-to-right" evidence="12">
        <dbReference type="Rhea" id="RHEA:70448"/>
    </physiologicalReaction>
</comment>
<accession>A0A1X7VW58</accession>
<evidence type="ECO:0000256" key="22">
    <source>
        <dbReference type="ARBA" id="ARBA00062909"/>
    </source>
</evidence>
<evidence type="ECO:0000256" key="13">
    <source>
        <dbReference type="ARBA" id="ARBA00051165"/>
    </source>
</evidence>
<feature type="binding site" evidence="27">
    <location>
        <position position="247"/>
    </location>
    <ligand>
        <name>2-oxoglutarate</name>
        <dbReference type="ChEBI" id="CHEBI:16810"/>
    </ligand>
</feature>
<dbReference type="InterPro" id="IPR005123">
    <property type="entry name" value="Oxoglu/Fe-dep_dioxygenase_dom"/>
</dbReference>
<comment type="catalytic activity">
    <reaction evidence="20">
        <text>an N(1)-methyl-2'-deoxyadenosine in double-stranded DNA + 2-oxoglutarate + O2 = a 2'-deoxyadenosine in double-stranded DNA + formaldehyde + succinate + CO2 + H(+)</text>
        <dbReference type="Rhea" id="RHEA:70443"/>
        <dbReference type="Rhea" id="RHEA-COMP:14236"/>
        <dbReference type="Rhea" id="RHEA-COMP:17897"/>
        <dbReference type="ChEBI" id="CHEBI:15378"/>
        <dbReference type="ChEBI" id="CHEBI:15379"/>
        <dbReference type="ChEBI" id="CHEBI:16526"/>
        <dbReference type="ChEBI" id="CHEBI:16810"/>
        <dbReference type="ChEBI" id="CHEBI:16842"/>
        <dbReference type="ChEBI" id="CHEBI:30031"/>
        <dbReference type="ChEBI" id="CHEBI:90615"/>
        <dbReference type="ChEBI" id="CHEBI:139096"/>
    </reaction>
    <physiologicalReaction direction="left-to-right" evidence="20">
        <dbReference type="Rhea" id="RHEA:70444"/>
    </physiologicalReaction>
</comment>
<keyword evidence="9" id="KW-0408">Iron</keyword>
<dbReference type="FunFam" id="2.60.120.590:FF:000004">
    <property type="entry name" value="DNA oxidative demethylase ALKBH2"/>
    <property type="match status" value="1"/>
</dbReference>
<comment type="catalytic activity">
    <reaction evidence="16">
        <text>a 3,N(4)-etheno-2'-deoxycytidine in double-stranded DNA + 2-oxoglutarate + O2 + H2O = a 2'-deoxycytidine in double-stranded DNA + glyoxal + succinate + CO2</text>
        <dbReference type="Rhea" id="RHEA:70467"/>
        <dbReference type="Rhea" id="RHEA-COMP:17070"/>
        <dbReference type="Rhea" id="RHEA-COMP:17905"/>
        <dbReference type="ChEBI" id="CHEBI:15377"/>
        <dbReference type="ChEBI" id="CHEBI:15379"/>
        <dbReference type="ChEBI" id="CHEBI:16526"/>
        <dbReference type="ChEBI" id="CHEBI:16810"/>
        <dbReference type="ChEBI" id="CHEBI:30031"/>
        <dbReference type="ChEBI" id="CHEBI:34779"/>
        <dbReference type="ChEBI" id="CHEBI:85452"/>
        <dbReference type="ChEBI" id="CHEBI:189585"/>
    </reaction>
    <physiologicalReaction direction="left-to-right" evidence="16">
        <dbReference type="Rhea" id="RHEA:70468"/>
    </physiologicalReaction>
</comment>
<feature type="binding site" evidence="27">
    <location>
        <position position="151"/>
    </location>
    <ligand>
        <name>2-oxoglutarate</name>
        <dbReference type="ChEBI" id="CHEBI:16810"/>
    </ligand>
</feature>
<keyword evidence="30" id="KW-1185">Reference proteome</keyword>
<feature type="binding site" evidence="27">
    <location>
        <position position="245"/>
    </location>
    <ligand>
        <name>2-oxoglutarate</name>
        <dbReference type="ChEBI" id="CHEBI:16810"/>
    </ligand>
</feature>
<proteinExistence type="predicted"/>
<dbReference type="InterPro" id="IPR037151">
    <property type="entry name" value="AlkB-like_sf"/>
</dbReference>
<dbReference type="Proteomes" id="UP000007879">
    <property type="component" value="Unassembled WGS sequence"/>
</dbReference>
<evidence type="ECO:0000256" key="26">
    <source>
        <dbReference type="ARBA" id="ARBA00081727"/>
    </source>
</evidence>
<evidence type="ECO:0000256" key="21">
    <source>
        <dbReference type="ARBA" id="ARBA00053025"/>
    </source>
</evidence>
<dbReference type="eggNOG" id="ENOG502QTDK">
    <property type="taxonomic scope" value="Eukaryota"/>
</dbReference>
<evidence type="ECO:0000256" key="3">
    <source>
        <dbReference type="ARBA" id="ARBA00004642"/>
    </source>
</evidence>
<evidence type="ECO:0000256" key="2">
    <source>
        <dbReference type="ARBA" id="ARBA00004604"/>
    </source>
</evidence>
<dbReference type="Gene3D" id="2.60.120.590">
    <property type="entry name" value="Alpha-ketoglutarate-dependent dioxygenase AlkB-like"/>
    <property type="match status" value="1"/>
</dbReference>
<evidence type="ECO:0000256" key="10">
    <source>
        <dbReference type="ARBA" id="ARBA00023204"/>
    </source>
</evidence>
<dbReference type="GO" id="GO:0005654">
    <property type="term" value="C:nucleoplasm"/>
    <property type="evidence" value="ECO:0007669"/>
    <property type="project" value="UniProtKB-SubCell"/>
</dbReference>
<evidence type="ECO:0000256" key="18">
    <source>
        <dbReference type="ARBA" id="ARBA00052597"/>
    </source>
</evidence>
<dbReference type="EC" id="1.14.11.33" evidence="23"/>
<evidence type="ECO:0000256" key="11">
    <source>
        <dbReference type="ARBA" id="ARBA00023242"/>
    </source>
</evidence>
<feature type="domain" description="Fe2OG dioxygenase" evidence="28">
    <location>
        <begin position="144"/>
        <end position="250"/>
    </location>
</feature>
<dbReference type="OrthoDB" id="445341at2759"/>
<evidence type="ECO:0000256" key="6">
    <source>
        <dbReference type="ARBA" id="ARBA00022842"/>
    </source>
</evidence>
<comment type="subcellular location">
    <subcellularLocation>
        <location evidence="2">Nucleus</location>
        <location evidence="2">Nucleolus</location>
    </subcellularLocation>
    <subcellularLocation>
        <location evidence="3">Nucleus</location>
        <location evidence="3">Nucleoplasm</location>
    </subcellularLocation>
</comment>
<comment type="catalytic activity">
    <reaction evidence="17">
        <text>a 1,N(2)-etheno-2'-deoxyguanosine in double-stranded DNA + 2-oxoglutarate + O2 + H2O = a 2'-deoxyguanosine in double-stranded DNA + glyoxal + succinate + CO2</text>
        <dbReference type="Rhea" id="RHEA:70487"/>
        <dbReference type="Rhea" id="RHEA-COMP:17910"/>
        <dbReference type="Rhea" id="RHEA-COMP:17912"/>
        <dbReference type="ChEBI" id="CHEBI:15377"/>
        <dbReference type="ChEBI" id="CHEBI:15379"/>
        <dbReference type="ChEBI" id="CHEBI:16526"/>
        <dbReference type="ChEBI" id="CHEBI:16810"/>
        <dbReference type="ChEBI" id="CHEBI:30031"/>
        <dbReference type="ChEBI" id="CHEBI:34779"/>
        <dbReference type="ChEBI" id="CHEBI:85445"/>
        <dbReference type="ChEBI" id="CHEBI:189586"/>
    </reaction>
    <physiologicalReaction direction="left-to-right" evidence="17">
        <dbReference type="Rhea" id="RHEA:70488"/>
    </physiologicalReaction>
</comment>
<evidence type="ECO:0000256" key="4">
    <source>
        <dbReference type="ARBA" id="ARBA00022723"/>
    </source>
</evidence>
<comment type="catalytic activity">
    <reaction evidence="14">
        <text>a 1,N(6)-etheno-2'-deoxyadenosine in single-stranded DNA + 2-oxoglutarate + O2 + H2O = a 2'-deoxyadenosine in single-stranded DNA + glyoxal + succinate + CO2</text>
        <dbReference type="Rhea" id="RHEA:70459"/>
        <dbReference type="Rhea" id="RHEA-COMP:17896"/>
        <dbReference type="Rhea" id="RHEA-COMP:17904"/>
        <dbReference type="ChEBI" id="CHEBI:15377"/>
        <dbReference type="ChEBI" id="CHEBI:15379"/>
        <dbReference type="ChEBI" id="CHEBI:16526"/>
        <dbReference type="ChEBI" id="CHEBI:16810"/>
        <dbReference type="ChEBI" id="CHEBI:30031"/>
        <dbReference type="ChEBI" id="CHEBI:34779"/>
        <dbReference type="ChEBI" id="CHEBI:90615"/>
        <dbReference type="ChEBI" id="CHEBI:189583"/>
    </reaction>
    <physiologicalReaction direction="left-to-right" evidence="14">
        <dbReference type="Rhea" id="RHEA:70460"/>
    </physiologicalReaction>
</comment>
<dbReference type="PROSITE" id="PS51471">
    <property type="entry name" value="FE2OG_OXY"/>
    <property type="match status" value="1"/>
</dbReference>
<evidence type="ECO:0000256" key="23">
    <source>
        <dbReference type="ARBA" id="ARBA00066725"/>
    </source>
</evidence>
<keyword evidence="8" id="KW-0560">Oxidoreductase</keyword>
<dbReference type="PANTHER" id="PTHR31573:SF1">
    <property type="entry name" value="DNA OXIDATIVE DEMETHYLASE ALKBH2"/>
    <property type="match status" value="1"/>
</dbReference>
<evidence type="ECO:0000256" key="12">
    <source>
        <dbReference type="ARBA" id="ARBA00051010"/>
    </source>
</evidence>
<evidence type="ECO:0000313" key="29">
    <source>
        <dbReference type="EnsemblMetazoa" id="Aqu2.1.44105_001"/>
    </source>
</evidence>
<evidence type="ECO:0000256" key="15">
    <source>
        <dbReference type="ARBA" id="ARBA00051376"/>
    </source>
</evidence>
<dbReference type="PANTHER" id="PTHR31573">
    <property type="entry name" value="ALPHA-KETOGLUTARATE-DEPENDENT DIOXYGENASE ALKB HOMOLOG 2"/>
    <property type="match status" value="1"/>
</dbReference>
<comment type="catalytic activity">
    <reaction evidence="13">
        <text>an N(3)-methyl-2'-deoxycytidine in single-stranded DNA + 2-oxoglutarate + O2 = a 2'-deoxycytidine in single-stranded DNA + formaldehyde + succinate + CO2 + H(+)</text>
        <dbReference type="Rhea" id="RHEA:70435"/>
        <dbReference type="Rhea" id="RHEA-COMP:12846"/>
        <dbReference type="Rhea" id="RHEA-COMP:17894"/>
        <dbReference type="ChEBI" id="CHEBI:15378"/>
        <dbReference type="ChEBI" id="CHEBI:15379"/>
        <dbReference type="ChEBI" id="CHEBI:16526"/>
        <dbReference type="ChEBI" id="CHEBI:16810"/>
        <dbReference type="ChEBI" id="CHEBI:16842"/>
        <dbReference type="ChEBI" id="CHEBI:30031"/>
        <dbReference type="ChEBI" id="CHEBI:85452"/>
        <dbReference type="ChEBI" id="CHEBI:139075"/>
    </reaction>
    <physiologicalReaction direction="left-to-right" evidence="13">
        <dbReference type="Rhea" id="RHEA:70436"/>
    </physiologicalReaction>
</comment>
<feature type="binding site" evidence="27">
    <location>
        <position position="153"/>
    </location>
    <ligand>
        <name>2-oxoglutarate</name>
        <dbReference type="ChEBI" id="CHEBI:16810"/>
    </ligand>
</feature>
<dbReference type="InParanoid" id="A0A1X7VW58"/>
<dbReference type="GO" id="GO:0005730">
    <property type="term" value="C:nucleolus"/>
    <property type="evidence" value="ECO:0007669"/>
    <property type="project" value="UniProtKB-SubCell"/>
</dbReference>
<dbReference type="Pfam" id="PF13532">
    <property type="entry name" value="2OG-FeII_Oxy_2"/>
    <property type="match status" value="1"/>
</dbReference>
<evidence type="ECO:0000256" key="5">
    <source>
        <dbReference type="ARBA" id="ARBA00022763"/>
    </source>
</evidence>
<reference evidence="30" key="1">
    <citation type="journal article" date="2010" name="Nature">
        <title>The Amphimedon queenslandica genome and the evolution of animal complexity.</title>
        <authorList>
            <person name="Srivastava M."/>
            <person name="Simakov O."/>
            <person name="Chapman J."/>
            <person name="Fahey B."/>
            <person name="Gauthier M.E."/>
            <person name="Mitros T."/>
            <person name="Richards G.S."/>
            <person name="Conaco C."/>
            <person name="Dacre M."/>
            <person name="Hellsten U."/>
            <person name="Larroux C."/>
            <person name="Putnam N.H."/>
            <person name="Stanke M."/>
            <person name="Adamska M."/>
            <person name="Darling A."/>
            <person name="Degnan S.M."/>
            <person name="Oakley T.H."/>
            <person name="Plachetzki D.C."/>
            <person name="Zhai Y."/>
            <person name="Adamski M."/>
            <person name="Calcino A."/>
            <person name="Cummins S.F."/>
            <person name="Goodstein D.M."/>
            <person name="Harris C."/>
            <person name="Jackson D.J."/>
            <person name="Leys S.P."/>
            <person name="Shu S."/>
            <person name="Woodcroft B.J."/>
            <person name="Vervoort M."/>
            <person name="Kosik K.S."/>
            <person name="Manning G."/>
            <person name="Degnan B.M."/>
            <person name="Rokhsar D.S."/>
        </authorList>
    </citation>
    <scope>NUCLEOTIDE SEQUENCE [LARGE SCALE GENOMIC DNA]</scope>
</reference>
<dbReference type="GO" id="GO:0051747">
    <property type="term" value="F:cytosine C-5 DNA demethylase activity"/>
    <property type="evidence" value="ECO:0007669"/>
    <property type="project" value="TreeGrafter"/>
</dbReference>
<keyword evidence="10" id="KW-0234">DNA repair</keyword>
<evidence type="ECO:0000256" key="20">
    <source>
        <dbReference type="ARBA" id="ARBA00052800"/>
    </source>
</evidence>
<evidence type="ECO:0000256" key="8">
    <source>
        <dbReference type="ARBA" id="ARBA00023002"/>
    </source>
</evidence>
<evidence type="ECO:0000256" key="17">
    <source>
        <dbReference type="ARBA" id="ARBA00051755"/>
    </source>
</evidence>
<dbReference type="KEGG" id="aqu:100634001"/>
<dbReference type="AlphaFoldDB" id="A0A1X7VW58"/>
<keyword evidence="11" id="KW-0539">Nucleus</keyword>
<feature type="binding site" evidence="27">
    <location>
        <position position="241"/>
    </location>
    <ligand>
        <name>2-oxoglutarate</name>
        <dbReference type="ChEBI" id="CHEBI:16810"/>
    </ligand>
</feature>
<organism evidence="29">
    <name type="scientific">Amphimedon queenslandica</name>
    <name type="common">Sponge</name>
    <dbReference type="NCBI Taxonomy" id="400682"/>
    <lineage>
        <taxon>Eukaryota</taxon>
        <taxon>Metazoa</taxon>
        <taxon>Porifera</taxon>
        <taxon>Demospongiae</taxon>
        <taxon>Heteroscleromorpha</taxon>
        <taxon>Haplosclerida</taxon>
        <taxon>Niphatidae</taxon>
        <taxon>Amphimedon</taxon>
    </lineage>
</organism>
<evidence type="ECO:0000256" key="25">
    <source>
        <dbReference type="ARBA" id="ARBA00077989"/>
    </source>
</evidence>
<dbReference type="EnsemblMetazoa" id="XM_003382387.3">
    <property type="protein sequence ID" value="XP_003382435.1"/>
    <property type="gene ID" value="LOC100634001"/>
</dbReference>
<evidence type="ECO:0000256" key="24">
    <source>
        <dbReference type="ARBA" id="ARBA00072134"/>
    </source>
</evidence>
<dbReference type="GO" id="GO:0035516">
    <property type="term" value="F:broad specificity oxidative DNA demethylase activity"/>
    <property type="evidence" value="ECO:0007669"/>
    <property type="project" value="UniProtKB-EC"/>
</dbReference>
<sequence length="263" mass="29991">MDTFVLKRKRNDESDADVKDLEPARKRRDFTSSSGESFHLCTDVITRLERPEVGLNVLYYPSFMSLGDSKTVLKQLEETLAPYFDQSPNIVKIGGKTIPIPRQQTAFGDKGLKYSFSGISLNSNAWIPIISSLKSAVEWASGDKFNFVLVNRYKNGDDHIGEHRDDERELDPLGMIASLSFGAERDFVFRHSQSRGKNAKRKDISPVKINLLSGSLLLMRSPTNREWYHSLPVRKGVRDVRINLTFRRMVINDRSTQSILKHD</sequence>
<reference evidence="29" key="2">
    <citation type="submission" date="2017-05" db="UniProtKB">
        <authorList>
            <consortium name="EnsemblMetazoa"/>
        </authorList>
    </citation>
    <scope>IDENTIFICATION</scope>
</reference>
<comment type="catalytic activity">
    <reaction evidence="15">
        <text>an N(3)-methyl-2'-deoxycytidine in double-stranded DNA + 2-oxoglutarate + O2 = a 2'-deoxycytidine in double-stranded DNA + formaldehyde + succinate + CO2 + H(+)</text>
        <dbReference type="Rhea" id="RHEA:70439"/>
        <dbReference type="Rhea" id="RHEA-COMP:14237"/>
        <dbReference type="Rhea" id="RHEA-COMP:17070"/>
        <dbReference type="ChEBI" id="CHEBI:15378"/>
        <dbReference type="ChEBI" id="CHEBI:15379"/>
        <dbReference type="ChEBI" id="CHEBI:16526"/>
        <dbReference type="ChEBI" id="CHEBI:16810"/>
        <dbReference type="ChEBI" id="CHEBI:16842"/>
        <dbReference type="ChEBI" id="CHEBI:30031"/>
        <dbReference type="ChEBI" id="CHEBI:85452"/>
        <dbReference type="ChEBI" id="CHEBI:139075"/>
    </reaction>
    <physiologicalReaction direction="left-to-right" evidence="15">
        <dbReference type="Rhea" id="RHEA:70440"/>
    </physiologicalReaction>
</comment>
<evidence type="ECO:0000256" key="16">
    <source>
        <dbReference type="ARBA" id="ARBA00051434"/>
    </source>
</evidence>
<keyword evidence="5" id="KW-0227">DNA damage</keyword>
<dbReference type="OMA" id="SNAWIPI"/>
<dbReference type="SUPFAM" id="SSF51197">
    <property type="entry name" value="Clavaminate synthase-like"/>
    <property type="match status" value="1"/>
</dbReference>
<comment type="subunit">
    <text evidence="22">Interacts with PCNA homotrimer; this interaction is enhanced during the S-phase of the cell cycle. Interacts with nucleolar proteins NCL, UBTF and NPM1. Interacts with XRCC5-XRCC6 heterodimer.</text>
</comment>
<evidence type="ECO:0000256" key="27">
    <source>
        <dbReference type="PIRSR" id="PIRSR632852-1"/>
    </source>
</evidence>
<feature type="binding site" evidence="27">
    <location>
        <position position="229"/>
    </location>
    <ligand>
        <name>2-oxoglutarate</name>
        <dbReference type="ChEBI" id="CHEBI:16810"/>
    </ligand>
</feature>
<keyword evidence="6" id="KW-0460">Magnesium</keyword>
<protein>
    <recommendedName>
        <fullName evidence="24">DNA oxidative demethylase ALKBH2</fullName>
        <ecNumber evidence="23">1.14.11.33</ecNumber>
    </recommendedName>
    <alternativeName>
        <fullName evidence="25">Alkylated DNA repair protein alkB homolog 2</fullName>
    </alternativeName>
    <alternativeName>
        <fullName evidence="26">Alpha-ketoglutarate-dependent dioxygenase alkB homolog 2</fullName>
    </alternativeName>
</protein>